<dbReference type="EMBL" id="QJKJ01006485">
    <property type="protein sequence ID" value="RDX86571.1"/>
    <property type="molecule type" value="Genomic_DNA"/>
</dbReference>
<dbReference type="Proteomes" id="UP000257109">
    <property type="component" value="Unassembled WGS sequence"/>
</dbReference>
<feature type="region of interest" description="Disordered" evidence="1">
    <location>
        <begin position="162"/>
        <end position="194"/>
    </location>
</feature>
<dbReference type="AlphaFoldDB" id="A0A371G7S7"/>
<name>A0A371G7S7_MUCPR</name>
<evidence type="ECO:0000313" key="2">
    <source>
        <dbReference type="EMBL" id="RDX86571.1"/>
    </source>
</evidence>
<comment type="caution">
    <text evidence="2">The sequence shown here is derived from an EMBL/GenBank/DDBJ whole genome shotgun (WGS) entry which is preliminary data.</text>
</comment>
<feature type="non-terminal residue" evidence="2">
    <location>
        <position position="1"/>
    </location>
</feature>
<reference evidence="2" key="1">
    <citation type="submission" date="2018-05" db="EMBL/GenBank/DDBJ databases">
        <title>Draft genome of Mucuna pruriens seed.</title>
        <authorList>
            <person name="Nnadi N.E."/>
            <person name="Vos R."/>
            <person name="Hasami M.H."/>
            <person name="Devisetty U.K."/>
            <person name="Aguiy J.C."/>
        </authorList>
    </citation>
    <scope>NUCLEOTIDE SEQUENCE [LARGE SCALE GENOMIC DNA]</scope>
    <source>
        <strain evidence="2">JCA_2017</strain>
    </source>
</reference>
<evidence type="ECO:0000256" key="1">
    <source>
        <dbReference type="SAM" id="MobiDB-lite"/>
    </source>
</evidence>
<dbReference type="OrthoDB" id="1689420at2759"/>
<evidence type="ECO:0000313" key="3">
    <source>
        <dbReference type="Proteomes" id="UP000257109"/>
    </source>
</evidence>
<organism evidence="2 3">
    <name type="scientific">Mucuna pruriens</name>
    <name type="common">Velvet bean</name>
    <name type="synonym">Dolichos pruriens</name>
    <dbReference type="NCBI Taxonomy" id="157652"/>
    <lineage>
        <taxon>Eukaryota</taxon>
        <taxon>Viridiplantae</taxon>
        <taxon>Streptophyta</taxon>
        <taxon>Embryophyta</taxon>
        <taxon>Tracheophyta</taxon>
        <taxon>Spermatophyta</taxon>
        <taxon>Magnoliopsida</taxon>
        <taxon>eudicotyledons</taxon>
        <taxon>Gunneridae</taxon>
        <taxon>Pentapetalae</taxon>
        <taxon>rosids</taxon>
        <taxon>fabids</taxon>
        <taxon>Fabales</taxon>
        <taxon>Fabaceae</taxon>
        <taxon>Papilionoideae</taxon>
        <taxon>50 kb inversion clade</taxon>
        <taxon>NPAAA clade</taxon>
        <taxon>indigoferoid/millettioid clade</taxon>
        <taxon>Phaseoleae</taxon>
        <taxon>Mucuna</taxon>
    </lineage>
</organism>
<proteinExistence type="predicted"/>
<gene>
    <name evidence="2" type="ORF">CR513_32084</name>
</gene>
<protein>
    <submittedName>
        <fullName evidence="2">Uncharacterized protein</fullName>
    </submittedName>
</protein>
<keyword evidence="3" id="KW-1185">Reference proteome</keyword>
<accession>A0A371G7S7</accession>
<sequence>MELQKIGCICSRFSLIPGGYKAHVPREILPGVQNNDHKEGDLWDQETLARHCMNSGRGLMMMDRSMIDVTSEGALMDKTPATARHLISNMASNTQQFGTKGTIAPRMANEVDWICFASLKAKSISTQKEHLGPVDKLESRKHLGPIEAESILAQADFRGQNYSGKNVQQDSQPIQRRPRPRPGPVNRAKPNGTFQVSSHDTLEVACSASHNKGRIGISLCNSVRDVTGGDGLDHQRTPVDLILSVLANEGEPLSSTMVIVVEDGTTEARPCKADMDDGLEWLYQKDLDYGTEYEHSSRSSTRSSLE</sequence>